<proteinExistence type="predicted"/>
<dbReference type="EMBL" id="UZAG01015682">
    <property type="protein sequence ID" value="VDO22481.1"/>
    <property type="molecule type" value="Genomic_DNA"/>
</dbReference>
<accession>A0A0R3QLS5</accession>
<name>A0A0R3QLS5_9BILA</name>
<gene>
    <name evidence="1" type="ORF">BTMF_LOCUS6707</name>
</gene>
<evidence type="ECO:0000313" key="3">
    <source>
        <dbReference type="WBParaSite" id="BTMF_0000865601-mRNA-1"/>
    </source>
</evidence>
<protein>
    <submittedName>
        <fullName evidence="1 3">Uncharacterized protein</fullName>
    </submittedName>
</protein>
<dbReference type="WBParaSite" id="BTMF_0000865601-mRNA-1">
    <property type="protein sequence ID" value="BTMF_0000865601-mRNA-1"/>
    <property type="gene ID" value="BTMF_0000865601"/>
</dbReference>
<reference evidence="1 2" key="2">
    <citation type="submission" date="2018-11" db="EMBL/GenBank/DDBJ databases">
        <authorList>
            <consortium name="Pathogen Informatics"/>
        </authorList>
    </citation>
    <scope>NUCLEOTIDE SEQUENCE [LARGE SCALE GENOMIC DNA]</scope>
</reference>
<evidence type="ECO:0000313" key="1">
    <source>
        <dbReference type="EMBL" id="VDO22481.1"/>
    </source>
</evidence>
<dbReference type="Proteomes" id="UP000280834">
    <property type="component" value="Unassembled WGS sequence"/>
</dbReference>
<dbReference type="AlphaFoldDB" id="A0A0R3QLS5"/>
<keyword evidence="2" id="KW-1185">Reference proteome</keyword>
<reference evidence="3" key="1">
    <citation type="submission" date="2017-02" db="UniProtKB">
        <authorList>
            <consortium name="WormBaseParasite"/>
        </authorList>
    </citation>
    <scope>IDENTIFICATION</scope>
</reference>
<evidence type="ECO:0000313" key="2">
    <source>
        <dbReference type="Proteomes" id="UP000280834"/>
    </source>
</evidence>
<organism evidence="3">
    <name type="scientific">Brugia timori</name>
    <dbReference type="NCBI Taxonomy" id="42155"/>
    <lineage>
        <taxon>Eukaryota</taxon>
        <taxon>Metazoa</taxon>
        <taxon>Ecdysozoa</taxon>
        <taxon>Nematoda</taxon>
        <taxon>Chromadorea</taxon>
        <taxon>Rhabditida</taxon>
        <taxon>Spirurina</taxon>
        <taxon>Spiruromorpha</taxon>
        <taxon>Filarioidea</taxon>
        <taxon>Onchocercidae</taxon>
        <taxon>Brugia</taxon>
    </lineage>
</organism>
<sequence>MEQIASANIFFLCLVKNLIKKNIEKCRWLIICPRRNCETIPAYFCTLSKLSVSSRKVLNSSPALYTLTYA</sequence>